<accession>A0A8T4IYI1</accession>
<keyword evidence="3 4" id="KW-0560">Oxidoreductase</keyword>
<dbReference type="EC" id="1.1.1.169" evidence="4"/>
<keyword evidence="8" id="KW-1185">Reference proteome</keyword>
<evidence type="ECO:0000256" key="2">
    <source>
        <dbReference type="ARBA" id="ARBA00022857"/>
    </source>
</evidence>
<dbReference type="GO" id="GO:0015940">
    <property type="term" value="P:pantothenate biosynthetic process"/>
    <property type="evidence" value="ECO:0007669"/>
    <property type="project" value="UniProtKB-KW"/>
</dbReference>
<dbReference type="NCBIfam" id="TIGR00745">
    <property type="entry name" value="apbA_panE"/>
    <property type="match status" value="1"/>
</dbReference>
<feature type="domain" description="Ketopantoate reductase C-terminal" evidence="6">
    <location>
        <begin position="175"/>
        <end position="297"/>
    </location>
</feature>
<comment type="caution">
    <text evidence="7">The sequence shown here is derived from an EMBL/GenBank/DDBJ whole genome shotgun (WGS) entry which is preliminary data.</text>
</comment>
<dbReference type="NCBIfam" id="NF005091">
    <property type="entry name" value="PRK06522.2-2"/>
    <property type="match status" value="1"/>
</dbReference>
<comment type="similarity">
    <text evidence="1 4">Belongs to the ketopantoate reductase family.</text>
</comment>
<dbReference type="InterPro" id="IPR013332">
    <property type="entry name" value="KPR_N"/>
</dbReference>
<name>A0A8T4IYI1_9ACTN</name>
<dbReference type="Pfam" id="PF08546">
    <property type="entry name" value="ApbA_C"/>
    <property type="match status" value="1"/>
</dbReference>
<evidence type="ECO:0000259" key="5">
    <source>
        <dbReference type="Pfam" id="PF02558"/>
    </source>
</evidence>
<evidence type="ECO:0000259" key="6">
    <source>
        <dbReference type="Pfam" id="PF08546"/>
    </source>
</evidence>
<dbReference type="PANTHER" id="PTHR21708:SF26">
    <property type="entry name" value="2-DEHYDROPANTOATE 2-REDUCTASE"/>
    <property type="match status" value="1"/>
</dbReference>
<sequence length="308" mass="32744">MNPAPTTTPARTAVIGGGGIGGLVAALLHEAGHDVTLCLRAPLDELTVHTDGQVLRPALSFATRPEEQRPVEWLFLTTKAQDTEGAADWLRQLSGPGTTVVVVQNGVDHAARVSPLLPPGADVLPALAYMSTERVAPGRIVHHAANELHVPAGASADGLCALLADSGIEVRPVTDFTTAIWRKLFTNLAANPVTALLQQRIRVLGEPGMHQLAGDILREAAEVGRAEGADIGEEDVRRTLAMYERVPADGGTSMLYDRLAGRPLEHEHITGPVVRAGERHGIPTPLNGMLLTLLRAVDRDLRAQQGQE</sequence>
<feature type="domain" description="Ketopantoate reductase N-terminal" evidence="5">
    <location>
        <begin position="13"/>
        <end position="151"/>
    </location>
</feature>
<dbReference type="GO" id="GO:0008677">
    <property type="term" value="F:2-dehydropantoate 2-reductase activity"/>
    <property type="evidence" value="ECO:0007669"/>
    <property type="project" value="UniProtKB-EC"/>
</dbReference>
<proteinExistence type="inferred from homology"/>
<comment type="pathway">
    <text evidence="4">Cofactor biosynthesis; (R)-pantothenate biosynthesis; (R)-pantoate from 3-methyl-2-oxobutanoate: step 2/2.</text>
</comment>
<evidence type="ECO:0000313" key="7">
    <source>
        <dbReference type="EMBL" id="MBR7677199.1"/>
    </source>
</evidence>
<keyword evidence="2 4" id="KW-0521">NADP</keyword>
<dbReference type="SUPFAM" id="SSF51735">
    <property type="entry name" value="NAD(P)-binding Rossmann-fold domains"/>
    <property type="match status" value="1"/>
</dbReference>
<dbReference type="Gene3D" id="1.10.1040.10">
    <property type="entry name" value="N-(1-d-carboxylethyl)-l-norvaline Dehydrogenase, domain 2"/>
    <property type="match status" value="1"/>
</dbReference>
<dbReference type="GO" id="GO:0005737">
    <property type="term" value="C:cytoplasm"/>
    <property type="evidence" value="ECO:0007669"/>
    <property type="project" value="TreeGrafter"/>
</dbReference>
<dbReference type="SUPFAM" id="SSF48179">
    <property type="entry name" value="6-phosphogluconate dehydrogenase C-terminal domain-like"/>
    <property type="match status" value="1"/>
</dbReference>
<gene>
    <name evidence="7" type="ORF">KDA82_30225</name>
</gene>
<dbReference type="InterPro" id="IPR003710">
    <property type="entry name" value="ApbA"/>
</dbReference>
<protein>
    <recommendedName>
        <fullName evidence="4">2-dehydropantoate 2-reductase</fullName>
        <ecNumber evidence="4">1.1.1.169</ecNumber>
    </recommendedName>
    <alternativeName>
        <fullName evidence="4">Ketopantoate reductase</fullName>
    </alternativeName>
</protein>
<dbReference type="InterPro" id="IPR013328">
    <property type="entry name" value="6PGD_dom2"/>
</dbReference>
<evidence type="ECO:0000256" key="4">
    <source>
        <dbReference type="RuleBase" id="RU362068"/>
    </source>
</evidence>
<dbReference type="InterPro" id="IPR051402">
    <property type="entry name" value="KPR-Related"/>
</dbReference>
<dbReference type="Gene3D" id="3.40.50.720">
    <property type="entry name" value="NAD(P)-binding Rossmann-like Domain"/>
    <property type="match status" value="1"/>
</dbReference>
<dbReference type="PANTHER" id="PTHR21708">
    <property type="entry name" value="PROBABLE 2-DEHYDROPANTOATE 2-REDUCTASE"/>
    <property type="match status" value="1"/>
</dbReference>
<evidence type="ECO:0000313" key="8">
    <source>
        <dbReference type="Proteomes" id="UP000675554"/>
    </source>
</evidence>
<reference evidence="7" key="1">
    <citation type="submission" date="2021-04" db="EMBL/GenBank/DDBJ databases">
        <title>Sequencing of actinobacteria type strains.</title>
        <authorList>
            <person name="Nguyen G.-S."/>
            <person name="Wentzel A."/>
        </authorList>
    </citation>
    <scope>NUCLEOTIDE SEQUENCE</scope>
    <source>
        <strain evidence="7">DSM 42095</strain>
    </source>
</reference>
<dbReference type="AlphaFoldDB" id="A0A8T4IYI1"/>
<keyword evidence="4" id="KW-0566">Pantothenate biosynthesis</keyword>
<comment type="catalytic activity">
    <reaction evidence="4">
        <text>(R)-pantoate + NADP(+) = 2-dehydropantoate + NADPH + H(+)</text>
        <dbReference type="Rhea" id="RHEA:16233"/>
        <dbReference type="ChEBI" id="CHEBI:11561"/>
        <dbReference type="ChEBI" id="CHEBI:15378"/>
        <dbReference type="ChEBI" id="CHEBI:15980"/>
        <dbReference type="ChEBI" id="CHEBI:57783"/>
        <dbReference type="ChEBI" id="CHEBI:58349"/>
        <dbReference type="EC" id="1.1.1.169"/>
    </reaction>
</comment>
<organism evidence="7 8">
    <name type="scientific">Streptomyces daliensis</name>
    <dbReference type="NCBI Taxonomy" id="299421"/>
    <lineage>
        <taxon>Bacteria</taxon>
        <taxon>Bacillati</taxon>
        <taxon>Actinomycetota</taxon>
        <taxon>Actinomycetes</taxon>
        <taxon>Kitasatosporales</taxon>
        <taxon>Streptomycetaceae</taxon>
        <taxon>Streptomyces</taxon>
    </lineage>
</organism>
<dbReference type="InterPro" id="IPR013752">
    <property type="entry name" value="KPA_reductase"/>
</dbReference>
<dbReference type="InterPro" id="IPR008927">
    <property type="entry name" value="6-PGluconate_DH-like_C_sf"/>
</dbReference>
<dbReference type="FunFam" id="1.10.1040.10:FF:000017">
    <property type="entry name" value="2-dehydropantoate 2-reductase"/>
    <property type="match status" value="1"/>
</dbReference>
<comment type="function">
    <text evidence="4">Catalyzes the NADPH-dependent reduction of ketopantoate into pantoic acid.</text>
</comment>
<dbReference type="Pfam" id="PF02558">
    <property type="entry name" value="ApbA"/>
    <property type="match status" value="1"/>
</dbReference>
<dbReference type="Proteomes" id="UP000675554">
    <property type="component" value="Unassembled WGS sequence"/>
</dbReference>
<evidence type="ECO:0000256" key="1">
    <source>
        <dbReference type="ARBA" id="ARBA00007870"/>
    </source>
</evidence>
<evidence type="ECO:0000256" key="3">
    <source>
        <dbReference type="ARBA" id="ARBA00023002"/>
    </source>
</evidence>
<dbReference type="EMBL" id="JAGSMN010000857">
    <property type="protein sequence ID" value="MBR7677199.1"/>
    <property type="molecule type" value="Genomic_DNA"/>
</dbReference>
<dbReference type="InterPro" id="IPR036291">
    <property type="entry name" value="NAD(P)-bd_dom_sf"/>
</dbReference>
<feature type="non-terminal residue" evidence="7">
    <location>
        <position position="308"/>
    </location>
</feature>